<evidence type="ECO:0008006" key="2">
    <source>
        <dbReference type="Google" id="ProtNLM"/>
    </source>
</evidence>
<name>A0A381XQ41_9ZZZZ</name>
<dbReference type="EMBL" id="UINC01015814">
    <property type="protein sequence ID" value="SVA66317.1"/>
    <property type="molecule type" value="Genomic_DNA"/>
</dbReference>
<evidence type="ECO:0000313" key="1">
    <source>
        <dbReference type="EMBL" id="SVA66317.1"/>
    </source>
</evidence>
<organism evidence="1">
    <name type="scientific">marine metagenome</name>
    <dbReference type="NCBI Taxonomy" id="408172"/>
    <lineage>
        <taxon>unclassified sequences</taxon>
        <taxon>metagenomes</taxon>
        <taxon>ecological metagenomes</taxon>
    </lineage>
</organism>
<sequence>MERNSSQAGKLLLGSSYEFEYLQDVGNGTLPISNPSNERTTSEIYALFLNYSVTDKFSVETVLPWRRIVNSKISIVPESEGTYIRETNGFSDVILLFKYSDYFLDDQILATIASGIKLATGSVTDLDEDGKVISETLQVGSGTVDPLFSLFVGYPSGKWLLSGSLFSRLSIYENIRGYKYGNEFHSRISVNYDKSDALFIKAGLETVFTKRDTHQYGEPESQRGGKWAYAVPGFGIRFLNNFILDVEYPWTIYYDVNESQLVPDGFLRLNLFYDWSL</sequence>
<gene>
    <name evidence="1" type="ORF">METZ01_LOCUS119171</name>
</gene>
<proteinExistence type="predicted"/>
<dbReference type="AlphaFoldDB" id="A0A381XQ41"/>
<protein>
    <recommendedName>
        <fullName evidence="2">TonB-dependent receptor-like beta-barrel domain-containing protein</fullName>
    </recommendedName>
</protein>
<accession>A0A381XQ41</accession>
<reference evidence="1" key="1">
    <citation type="submission" date="2018-05" db="EMBL/GenBank/DDBJ databases">
        <authorList>
            <person name="Lanie J.A."/>
            <person name="Ng W.-L."/>
            <person name="Kazmierczak K.M."/>
            <person name="Andrzejewski T.M."/>
            <person name="Davidsen T.M."/>
            <person name="Wayne K.J."/>
            <person name="Tettelin H."/>
            <person name="Glass J.I."/>
            <person name="Rusch D."/>
            <person name="Podicherti R."/>
            <person name="Tsui H.-C.T."/>
            <person name="Winkler M.E."/>
        </authorList>
    </citation>
    <scope>NUCLEOTIDE SEQUENCE</scope>
</reference>